<dbReference type="Proteomes" id="UP000183894">
    <property type="component" value="Unassembled WGS sequence"/>
</dbReference>
<reference evidence="2 3" key="1">
    <citation type="submission" date="2016-10" db="EMBL/GenBank/DDBJ databases">
        <authorList>
            <person name="de Groot N.N."/>
        </authorList>
    </citation>
    <scope>NUCLEOTIDE SEQUENCE [LARGE SCALE GENOMIC DNA]</scope>
    <source>
        <strain evidence="2 3">CDM_5</strain>
    </source>
</reference>
<evidence type="ECO:0000313" key="3">
    <source>
        <dbReference type="Proteomes" id="UP000183894"/>
    </source>
</evidence>
<feature type="transmembrane region" description="Helical" evidence="1">
    <location>
        <begin position="48"/>
        <end position="68"/>
    </location>
</feature>
<dbReference type="OrthoDB" id="290724at2157"/>
<feature type="transmembrane region" description="Helical" evidence="1">
    <location>
        <begin position="9"/>
        <end position="28"/>
    </location>
</feature>
<organism evidence="2 3">
    <name type="scientific">Haloferax larsenii</name>
    <dbReference type="NCBI Taxonomy" id="302484"/>
    <lineage>
        <taxon>Archaea</taxon>
        <taxon>Methanobacteriati</taxon>
        <taxon>Methanobacteriota</taxon>
        <taxon>Stenosarchaea group</taxon>
        <taxon>Halobacteria</taxon>
        <taxon>Halobacteriales</taxon>
        <taxon>Haloferacaceae</taxon>
        <taxon>Haloferax</taxon>
    </lineage>
</organism>
<keyword evidence="1" id="KW-1133">Transmembrane helix</keyword>
<evidence type="ECO:0000256" key="1">
    <source>
        <dbReference type="SAM" id="Phobius"/>
    </source>
</evidence>
<keyword evidence="1" id="KW-0472">Membrane</keyword>
<dbReference type="InterPro" id="IPR058286">
    <property type="entry name" value="DUF7980"/>
</dbReference>
<dbReference type="RefSeq" id="WP_074794450.1">
    <property type="nucleotide sequence ID" value="NZ_FOAD01000005.1"/>
</dbReference>
<protein>
    <submittedName>
        <fullName evidence="2">Uncharacterized protein</fullName>
    </submittedName>
</protein>
<sequence>MEPRRVKGGLFAFIGFVLSPLSWWNDLVVNLPLAYGFGLLVALVAREWFLPGVVAGYWLTNIVGFVLLHKGALDVVSDEPVPYSKHALAKDLALSVGYTLVVVALIWYGVLTVPDGLLSAAGNGP</sequence>
<proteinExistence type="predicted"/>
<name>A0A1H7QVW6_HALLR</name>
<evidence type="ECO:0000313" key="2">
    <source>
        <dbReference type="EMBL" id="SEL52116.1"/>
    </source>
</evidence>
<keyword evidence="1" id="KW-0812">Transmembrane</keyword>
<dbReference type="EMBL" id="FOAD01000005">
    <property type="protein sequence ID" value="SEL52116.1"/>
    <property type="molecule type" value="Genomic_DNA"/>
</dbReference>
<dbReference type="Pfam" id="PF25937">
    <property type="entry name" value="DUF7980"/>
    <property type="match status" value="1"/>
</dbReference>
<gene>
    <name evidence="2" type="ORF">SAMN04488691_105179</name>
</gene>
<accession>A0A1H7QVW6</accession>
<feature type="transmembrane region" description="Helical" evidence="1">
    <location>
        <begin position="88"/>
        <end position="110"/>
    </location>
</feature>
<dbReference type="AlphaFoldDB" id="A0A1H7QVW6"/>